<reference evidence="3" key="1">
    <citation type="submission" date="2019-12" db="UniProtKB">
        <authorList>
            <consortium name="WormBaseParasite"/>
        </authorList>
    </citation>
    <scope>IDENTIFICATION</scope>
</reference>
<proteinExistence type="predicted"/>
<evidence type="ECO:0000313" key="3">
    <source>
        <dbReference type="WBParaSite" id="TMUE_1000002812.1"/>
    </source>
</evidence>
<protein>
    <submittedName>
        <fullName evidence="3">Uncharacterized protein</fullName>
    </submittedName>
</protein>
<evidence type="ECO:0000313" key="2">
    <source>
        <dbReference type="Proteomes" id="UP000046395"/>
    </source>
</evidence>
<dbReference type="Proteomes" id="UP000046395">
    <property type="component" value="Unassembled WGS sequence"/>
</dbReference>
<dbReference type="WBParaSite" id="TMUE_1000002812.1">
    <property type="protein sequence ID" value="TMUE_1000002812.1"/>
    <property type="gene ID" value="WBGene00298497"/>
</dbReference>
<dbReference type="AlphaFoldDB" id="A0A5S6Q780"/>
<evidence type="ECO:0000256" key="1">
    <source>
        <dbReference type="SAM" id="MobiDB-lite"/>
    </source>
</evidence>
<feature type="region of interest" description="Disordered" evidence="1">
    <location>
        <begin position="34"/>
        <end position="61"/>
    </location>
</feature>
<sequence length="92" mass="10174">MHTCSSSANSAEAAGGINFQLIVAQRGIASTVAPHRKKGPTELGNAKCRKRAQPRVEESDSAGWDKFVLKEPNRKSKWIKEGLRKTRRDVMP</sequence>
<accession>A0A5S6Q780</accession>
<name>A0A5S6Q780_TRIMR</name>
<organism evidence="2 3">
    <name type="scientific">Trichuris muris</name>
    <name type="common">Mouse whipworm</name>
    <dbReference type="NCBI Taxonomy" id="70415"/>
    <lineage>
        <taxon>Eukaryota</taxon>
        <taxon>Metazoa</taxon>
        <taxon>Ecdysozoa</taxon>
        <taxon>Nematoda</taxon>
        <taxon>Enoplea</taxon>
        <taxon>Dorylaimia</taxon>
        <taxon>Trichinellida</taxon>
        <taxon>Trichuridae</taxon>
        <taxon>Trichuris</taxon>
    </lineage>
</organism>
<keyword evidence="2" id="KW-1185">Reference proteome</keyword>